<evidence type="ECO:0000313" key="2">
    <source>
        <dbReference type="EMBL" id="GGY99010.1"/>
    </source>
</evidence>
<sequence>MRNFSESWTVDKRLARGMAAVLTLFGVSAGATSACAEGYELHGFGDVSVKNDYVTPRGLVVTSDGATVQVLNGLVLVTPAGVTFNAGTWTDLNPGYGDGNTNTVNEFDFFVGANVNITPKLEAGVSYVQFISGQNAFFDERNIEFTLKYHDGKKGAAFTVNPYAKLFWAFDSKSSTVLLGKEGGTFDVELGAVPAYTTSGVTISMPSWITVGPKSYWGDKDNTLIALGLVPKQKGSNFGVATTGLKVSTSLSFIKGGAGASVYVQGQYYHLINDNLVASKAFLNGGDHNRDHFVIGTGLSFGF</sequence>
<keyword evidence="1" id="KW-0732">Signal</keyword>
<protein>
    <recommendedName>
        <fullName evidence="4">Transporter</fullName>
    </recommendedName>
</protein>
<evidence type="ECO:0000256" key="1">
    <source>
        <dbReference type="SAM" id="SignalP"/>
    </source>
</evidence>
<keyword evidence="3" id="KW-1185">Reference proteome</keyword>
<organism evidence="2 3">
    <name type="scientific">Novosphingobium colocasiae</name>
    <dbReference type="NCBI Taxonomy" id="1256513"/>
    <lineage>
        <taxon>Bacteria</taxon>
        <taxon>Pseudomonadati</taxon>
        <taxon>Pseudomonadota</taxon>
        <taxon>Alphaproteobacteria</taxon>
        <taxon>Sphingomonadales</taxon>
        <taxon>Sphingomonadaceae</taxon>
        <taxon>Novosphingobium</taxon>
    </lineage>
</organism>
<accession>A0A918UE09</accession>
<gene>
    <name evidence="2" type="ORF">GCM10011614_12410</name>
</gene>
<dbReference type="PROSITE" id="PS51257">
    <property type="entry name" value="PROKAR_LIPOPROTEIN"/>
    <property type="match status" value="1"/>
</dbReference>
<dbReference type="RefSeq" id="WP_189620278.1">
    <property type="nucleotide sequence ID" value="NZ_BMZA01000003.1"/>
</dbReference>
<reference evidence="2" key="1">
    <citation type="journal article" date="2014" name="Int. J. Syst. Evol. Microbiol.">
        <title>Complete genome sequence of Corynebacterium casei LMG S-19264T (=DSM 44701T), isolated from a smear-ripened cheese.</title>
        <authorList>
            <consortium name="US DOE Joint Genome Institute (JGI-PGF)"/>
            <person name="Walter F."/>
            <person name="Albersmeier A."/>
            <person name="Kalinowski J."/>
            <person name="Ruckert C."/>
        </authorList>
    </citation>
    <scope>NUCLEOTIDE SEQUENCE</scope>
    <source>
        <strain evidence="2">KCTC 32255</strain>
    </source>
</reference>
<evidence type="ECO:0008006" key="4">
    <source>
        <dbReference type="Google" id="ProtNLM"/>
    </source>
</evidence>
<evidence type="ECO:0000313" key="3">
    <source>
        <dbReference type="Proteomes" id="UP000648075"/>
    </source>
</evidence>
<dbReference type="EMBL" id="BMZA01000003">
    <property type="protein sequence ID" value="GGY99010.1"/>
    <property type="molecule type" value="Genomic_DNA"/>
</dbReference>
<comment type="caution">
    <text evidence="2">The sequence shown here is derived from an EMBL/GenBank/DDBJ whole genome shotgun (WGS) entry which is preliminary data.</text>
</comment>
<proteinExistence type="predicted"/>
<name>A0A918UE09_9SPHN</name>
<feature type="chain" id="PRO_5037020687" description="Transporter" evidence="1">
    <location>
        <begin position="37"/>
        <end position="303"/>
    </location>
</feature>
<reference evidence="2" key="2">
    <citation type="submission" date="2020-09" db="EMBL/GenBank/DDBJ databases">
        <authorList>
            <person name="Sun Q."/>
            <person name="Kim S."/>
        </authorList>
    </citation>
    <scope>NUCLEOTIDE SEQUENCE</scope>
    <source>
        <strain evidence="2">KCTC 32255</strain>
    </source>
</reference>
<feature type="signal peptide" evidence="1">
    <location>
        <begin position="1"/>
        <end position="36"/>
    </location>
</feature>
<dbReference type="AlphaFoldDB" id="A0A918UE09"/>
<dbReference type="Proteomes" id="UP000648075">
    <property type="component" value="Unassembled WGS sequence"/>
</dbReference>